<comment type="catalytic activity">
    <reaction evidence="1">
        <text>(2R)-2-phosphoglycerate = (2R)-3-phosphoglycerate</text>
        <dbReference type="Rhea" id="RHEA:15901"/>
        <dbReference type="ChEBI" id="CHEBI:58272"/>
        <dbReference type="ChEBI" id="CHEBI:58289"/>
        <dbReference type="EC" id="5.4.2.12"/>
    </reaction>
</comment>
<accession>A0A939MH62</accession>
<evidence type="ECO:0000256" key="9">
    <source>
        <dbReference type="ARBA" id="ARBA00023235"/>
    </source>
</evidence>
<dbReference type="SUPFAM" id="SSF64158">
    <property type="entry name" value="2,3-Bisphosphoglycerate-independent phosphoglycerate mutase, substrate-binding domain"/>
    <property type="match status" value="1"/>
</dbReference>
<evidence type="ECO:0000256" key="6">
    <source>
        <dbReference type="ARBA" id="ARBA00022723"/>
    </source>
</evidence>
<dbReference type="GO" id="GO:0006096">
    <property type="term" value="P:glycolytic process"/>
    <property type="evidence" value="ECO:0007669"/>
    <property type="project" value="UniProtKB-KW"/>
</dbReference>
<evidence type="ECO:0000256" key="8">
    <source>
        <dbReference type="ARBA" id="ARBA00023211"/>
    </source>
</evidence>
<dbReference type="InterPro" id="IPR005995">
    <property type="entry name" value="Pgm_bpd_ind"/>
</dbReference>
<dbReference type="GO" id="GO:0005829">
    <property type="term" value="C:cytosol"/>
    <property type="evidence" value="ECO:0007669"/>
    <property type="project" value="TreeGrafter"/>
</dbReference>
<dbReference type="PANTHER" id="PTHR31637:SF0">
    <property type="entry name" value="2,3-BISPHOSPHOGLYCERATE-INDEPENDENT PHOSPHOGLYCERATE MUTASE"/>
    <property type="match status" value="1"/>
</dbReference>
<evidence type="ECO:0000256" key="2">
    <source>
        <dbReference type="ARBA" id="ARBA00001936"/>
    </source>
</evidence>
<dbReference type="GO" id="GO:0030145">
    <property type="term" value="F:manganese ion binding"/>
    <property type="evidence" value="ECO:0007669"/>
    <property type="project" value="InterPro"/>
</dbReference>
<dbReference type="GO" id="GO:0004619">
    <property type="term" value="F:phosphoglycerate mutase activity"/>
    <property type="evidence" value="ECO:0007669"/>
    <property type="project" value="UniProtKB-EC"/>
</dbReference>
<keyword evidence="6" id="KW-0479">Metal-binding</keyword>
<dbReference type="GO" id="GO:0006007">
    <property type="term" value="P:glucose catabolic process"/>
    <property type="evidence" value="ECO:0007669"/>
    <property type="project" value="InterPro"/>
</dbReference>
<comment type="caution">
    <text evidence="11">The sequence shown here is derived from an EMBL/GenBank/DDBJ whole genome shotgun (WGS) entry which is preliminary data.</text>
</comment>
<dbReference type="InterPro" id="IPR036646">
    <property type="entry name" value="PGAM_B_sf"/>
</dbReference>
<comment type="cofactor">
    <cofactor evidence="2">
        <name>Mn(2+)</name>
        <dbReference type="ChEBI" id="CHEBI:29035"/>
    </cofactor>
</comment>
<dbReference type="SUPFAM" id="SSF53649">
    <property type="entry name" value="Alkaline phosphatase-like"/>
    <property type="match status" value="1"/>
</dbReference>
<organism evidence="11">
    <name type="scientific">Bradyrhizobium barranii subsp. barranii</name>
    <dbReference type="NCBI Taxonomy" id="2823807"/>
    <lineage>
        <taxon>Bacteria</taxon>
        <taxon>Pseudomonadati</taxon>
        <taxon>Pseudomonadota</taxon>
        <taxon>Alphaproteobacteria</taxon>
        <taxon>Hyphomicrobiales</taxon>
        <taxon>Nitrobacteraceae</taxon>
        <taxon>Bradyrhizobium</taxon>
        <taxon>Bradyrhizobium barranii</taxon>
    </lineage>
</organism>
<evidence type="ECO:0000256" key="4">
    <source>
        <dbReference type="ARBA" id="ARBA00008819"/>
    </source>
</evidence>
<feature type="domain" description="BPG-independent PGAM N-terminal" evidence="10">
    <location>
        <begin position="83"/>
        <end position="174"/>
    </location>
</feature>
<comment type="pathway">
    <text evidence="3">Carbohydrate degradation; glycolysis; pyruvate from D-glyceraldehyde 3-phosphate: step 3/5.</text>
</comment>
<dbReference type="EMBL" id="JAGEMI010000004">
    <property type="protein sequence ID" value="MBO1869163.1"/>
    <property type="molecule type" value="Genomic_DNA"/>
</dbReference>
<sequence>MHKRRSVMLVVLDGWGWREEIADNAVRQARTPNFDLLWGSCPHALLRTSGQDVGLPQGQMGNSEVGHLNIGAGRVVMQDLPRISAAIADGEIKHTAALIGLIDRLRLTGGTCHLLGLVSPGGVHSHQDHAVALAKILTEAGVSAVLHVITDGRDTPPRSAIGDISRLSAALPQRMGTSRTAAARMCLCSVIWQARNRPTPVASWKLLNLRGAR</sequence>
<dbReference type="EC" id="5.4.2.12" evidence="5"/>
<gene>
    <name evidence="11" type="ORF">J4G43_53190</name>
</gene>
<reference evidence="11" key="1">
    <citation type="submission" date="2021-03" db="EMBL/GenBank/DDBJ databases">
        <title>Whole Genome Sequence of Bradyrhizobium sp. Strain 144S4.</title>
        <authorList>
            <person name="Bromfield E.S.P."/>
            <person name="Cloutier S."/>
        </authorList>
    </citation>
    <scope>NUCLEOTIDE SEQUENCE [LARGE SCALE GENOMIC DNA]</scope>
    <source>
        <strain evidence="11">144S4</strain>
    </source>
</reference>
<evidence type="ECO:0000259" key="10">
    <source>
        <dbReference type="Pfam" id="PF06415"/>
    </source>
</evidence>
<dbReference type="Pfam" id="PF06415">
    <property type="entry name" value="iPGM_N"/>
    <property type="match status" value="1"/>
</dbReference>
<proteinExistence type="inferred from homology"/>
<dbReference type="AlphaFoldDB" id="A0A939MH62"/>
<evidence type="ECO:0000256" key="5">
    <source>
        <dbReference type="ARBA" id="ARBA00012026"/>
    </source>
</evidence>
<dbReference type="PANTHER" id="PTHR31637">
    <property type="entry name" value="2,3-BISPHOSPHOGLYCERATE-INDEPENDENT PHOSPHOGLYCERATE MUTASE"/>
    <property type="match status" value="1"/>
</dbReference>
<dbReference type="InterPro" id="IPR011258">
    <property type="entry name" value="BPG-indep_PGM_N"/>
</dbReference>
<protein>
    <recommendedName>
        <fullName evidence="5">phosphoglycerate mutase (2,3-diphosphoglycerate-independent)</fullName>
        <ecNumber evidence="5">5.4.2.12</ecNumber>
    </recommendedName>
</protein>
<keyword evidence="9" id="KW-0413">Isomerase</keyword>
<keyword evidence="8" id="KW-0464">Manganese</keyword>
<keyword evidence="7" id="KW-0324">Glycolysis</keyword>
<comment type="similarity">
    <text evidence="4">Belongs to the BPG-independent phosphoglycerate mutase family.</text>
</comment>
<dbReference type="Gene3D" id="3.40.720.10">
    <property type="entry name" value="Alkaline Phosphatase, subunit A"/>
    <property type="match status" value="1"/>
</dbReference>
<evidence type="ECO:0000256" key="1">
    <source>
        <dbReference type="ARBA" id="ARBA00000370"/>
    </source>
</evidence>
<evidence type="ECO:0000256" key="3">
    <source>
        <dbReference type="ARBA" id="ARBA00004798"/>
    </source>
</evidence>
<dbReference type="InterPro" id="IPR017850">
    <property type="entry name" value="Alkaline_phosphatase_core_sf"/>
</dbReference>
<name>A0A939MH62_9BRAD</name>
<evidence type="ECO:0000256" key="7">
    <source>
        <dbReference type="ARBA" id="ARBA00023152"/>
    </source>
</evidence>
<evidence type="ECO:0000313" key="11">
    <source>
        <dbReference type="EMBL" id="MBO1869163.1"/>
    </source>
</evidence>